<evidence type="ECO:0000256" key="3">
    <source>
        <dbReference type="ARBA" id="ARBA00023163"/>
    </source>
</evidence>
<evidence type="ECO:0000256" key="1">
    <source>
        <dbReference type="ARBA" id="ARBA00023015"/>
    </source>
</evidence>
<comment type="caution">
    <text evidence="5">The sequence shown here is derived from an EMBL/GenBank/DDBJ whole genome shotgun (WGS) entry which is preliminary data.</text>
</comment>
<organism evidence="5 6">
    <name type="scientific">Actinophytocola xinjiangensis</name>
    <dbReference type="NCBI Taxonomy" id="485602"/>
    <lineage>
        <taxon>Bacteria</taxon>
        <taxon>Bacillati</taxon>
        <taxon>Actinomycetota</taxon>
        <taxon>Actinomycetes</taxon>
        <taxon>Pseudonocardiales</taxon>
        <taxon>Pseudonocardiaceae</taxon>
    </lineage>
</organism>
<keyword evidence="1" id="KW-0805">Transcription regulation</keyword>
<dbReference type="RefSeq" id="WP_075134752.1">
    <property type="nucleotide sequence ID" value="NZ_MSIF01000010.1"/>
</dbReference>
<dbReference type="Gene3D" id="1.10.10.10">
    <property type="entry name" value="Winged helix-like DNA-binding domain superfamily/Winged helix DNA-binding domain"/>
    <property type="match status" value="1"/>
</dbReference>
<dbReference type="PROSITE" id="PS50043">
    <property type="entry name" value="HTH_LUXR_2"/>
    <property type="match status" value="1"/>
</dbReference>
<dbReference type="InterPro" id="IPR016032">
    <property type="entry name" value="Sig_transdc_resp-reg_C-effctor"/>
</dbReference>
<dbReference type="SMART" id="SM00421">
    <property type="entry name" value="HTH_LUXR"/>
    <property type="match status" value="1"/>
</dbReference>
<dbReference type="Proteomes" id="UP000185696">
    <property type="component" value="Unassembled WGS sequence"/>
</dbReference>
<evidence type="ECO:0000256" key="2">
    <source>
        <dbReference type="ARBA" id="ARBA00023125"/>
    </source>
</evidence>
<gene>
    <name evidence="5" type="ORF">BLA60_21565</name>
</gene>
<sequence>MTAPPHPTVADVRRRLAAAGTGAVDRLVALSDGDPVLACALAFTALGLDEPTGDRLLAEVLRRPEPPDAAPALTPRQREILALLADGLTVTAIARRLCLSPRTIGKHLELLYRRLGTSDRLTTVIHAQRHGLLR</sequence>
<keyword evidence="3" id="KW-0804">Transcription</keyword>
<accession>A0A7Z1AYH5</accession>
<evidence type="ECO:0000259" key="4">
    <source>
        <dbReference type="PROSITE" id="PS50043"/>
    </source>
</evidence>
<dbReference type="InterPro" id="IPR000792">
    <property type="entry name" value="Tscrpt_reg_LuxR_C"/>
</dbReference>
<reference evidence="5 6" key="1">
    <citation type="submission" date="2016-12" db="EMBL/GenBank/DDBJ databases">
        <title>The draft genome sequence of Actinophytocola xinjiangensis.</title>
        <authorList>
            <person name="Wang W."/>
            <person name="Yuan L."/>
        </authorList>
    </citation>
    <scope>NUCLEOTIDE SEQUENCE [LARGE SCALE GENOMIC DNA]</scope>
    <source>
        <strain evidence="5 6">CGMCC 4.4663</strain>
    </source>
</reference>
<dbReference type="Pfam" id="PF00196">
    <property type="entry name" value="GerE"/>
    <property type="match status" value="1"/>
</dbReference>
<dbReference type="EMBL" id="MSIF01000010">
    <property type="protein sequence ID" value="OLF09162.1"/>
    <property type="molecule type" value="Genomic_DNA"/>
</dbReference>
<dbReference type="OrthoDB" id="3178272at2"/>
<keyword evidence="2" id="KW-0238">DNA-binding</keyword>
<dbReference type="InterPro" id="IPR036388">
    <property type="entry name" value="WH-like_DNA-bd_sf"/>
</dbReference>
<proteinExistence type="predicted"/>
<dbReference type="PRINTS" id="PR00038">
    <property type="entry name" value="HTHLUXR"/>
</dbReference>
<dbReference type="SUPFAM" id="SSF46894">
    <property type="entry name" value="C-terminal effector domain of the bipartite response regulators"/>
    <property type="match status" value="1"/>
</dbReference>
<feature type="domain" description="HTH luxR-type" evidence="4">
    <location>
        <begin position="66"/>
        <end position="131"/>
    </location>
</feature>
<name>A0A7Z1AYH5_9PSEU</name>
<dbReference type="PANTHER" id="PTHR43214:SF24">
    <property type="entry name" value="TRANSCRIPTIONAL REGULATORY PROTEIN NARL-RELATED"/>
    <property type="match status" value="1"/>
</dbReference>
<dbReference type="InterPro" id="IPR039420">
    <property type="entry name" value="WalR-like"/>
</dbReference>
<dbReference type="PANTHER" id="PTHR43214">
    <property type="entry name" value="TWO-COMPONENT RESPONSE REGULATOR"/>
    <property type="match status" value="1"/>
</dbReference>
<keyword evidence="6" id="KW-1185">Reference proteome</keyword>
<dbReference type="CDD" id="cd06170">
    <property type="entry name" value="LuxR_C_like"/>
    <property type="match status" value="1"/>
</dbReference>
<dbReference type="GO" id="GO:0006355">
    <property type="term" value="P:regulation of DNA-templated transcription"/>
    <property type="evidence" value="ECO:0007669"/>
    <property type="project" value="InterPro"/>
</dbReference>
<evidence type="ECO:0000313" key="6">
    <source>
        <dbReference type="Proteomes" id="UP000185696"/>
    </source>
</evidence>
<dbReference type="GO" id="GO:0003677">
    <property type="term" value="F:DNA binding"/>
    <property type="evidence" value="ECO:0007669"/>
    <property type="project" value="UniProtKB-KW"/>
</dbReference>
<dbReference type="AlphaFoldDB" id="A0A7Z1AYH5"/>
<protein>
    <recommendedName>
        <fullName evidence="4">HTH luxR-type domain-containing protein</fullName>
    </recommendedName>
</protein>
<evidence type="ECO:0000313" key="5">
    <source>
        <dbReference type="EMBL" id="OLF09162.1"/>
    </source>
</evidence>